<dbReference type="AlphaFoldDB" id="A2SHU1"/>
<sequence length="79" mass="8844">MRGVEAAGGRRMSSLSVTRYEIRFQSLFREGRALSFPCDAQGHVQLDALSEQARHNYLYARAVVGREYATPMVLALCAH</sequence>
<protein>
    <submittedName>
        <fullName evidence="1">Uncharacterized protein</fullName>
    </submittedName>
</protein>
<gene>
    <name evidence="1" type="ordered locus">Mpe_A2174</name>
</gene>
<dbReference type="HOGENOM" id="CLU_194340_0_0_4"/>
<name>A2SHU1_METPP</name>
<organism evidence="1 2">
    <name type="scientific">Methylibium petroleiphilum (strain ATCC BAA-1232 / LMG 22953 / PM1)</name>
    <dbReference type="NCBI Taxonomy" id="420662"/>
    <lineage>
        <taxon>Bacteria</taxon>
        <taxon>Pseudomonadati</taxon>
        <taxon>Pseudomonadota</taxon>
        <taxon>Betaproteobacteria</taxon>
        <taxon>Burkholderiales</taxon>
        <taxon>Sphaerotilaceae</taxon>
        <taxon>Methylibium</taxon>
    </lineage>
</organism>
<evidence type="ECO:0000313" key="2">
    <source>
        <dbReference type="Proteomes" id="UP000000366"/>
    </source>
</evidence>
<proteinExistence type="predicted"/>
<dbReference type="EMBL" id="CP000555">
    <property type="protein sequence ID" value="ABM95130.1"/>
    <property type="molecule type" value="Genomic_DNA"/>
</dbReference>
<dbReference type="Proteomes" id="UP000000366">
    <property type="component" value="Chromosome"/>
</dbReference>
<dbReference type="eggNOG" id="ENOG503328B">
    <property type="taxonomic scope" value="Bacteria"/>
</dbReference>
<reference evidence="1 2" key="1">
    <citation type="journal article" date="2007" name="J. Bacteriol.">
        <title>Whole-genome analysis of the methyl tert-butyl ether-degrading beta-proteobacterium Methylibium petroleiphilum PM1.</title>
        <authorList>
            <person name="Kane S.R."/>
            <person name="Chakicherla A.Y."/>
            <person name="Chain P.S.G."/>
            <person name="Schmidt R."/>
            <person name="Shin M.W."/>
            <person name="Legler T.C."/>
            <person name="Scow K.M."/>
            <person name="Larimer F.W."/>
            <person name="Lucas S.M."/>
            <person name="Richardson P.M."/>
            <person name="Hristova K.R."/>
        </authorList>
    </citation>
    <scope>NUCLEOTIDE SEQUENCE [LARGE SCALE GENOMIC DNA]</scope>
    <source>
        <strain evidence="2">ATCC BAA-1232 / LMG 22953 / PM1</strain>
    </source>
</reference>
<keyword evidence="2" id="KW-1185">Reference proteome</keyword>
<evidence type="ECO:0000313" key="1">
    <source>
        <dbReference type="EMBL" id="ABM95130.1"/>
    </source>
</evidence>
<dbReference type="KEGG" id="mpt:Mpe_A2174"/>
<accession>A2SHU1</accession>